<feature type="domain" description="DUF4130" evidence="1">
    <location>
        <begin position="86"/>
        <end position="246"/>
    </location>
</feature>
<evidence type="ECO:0000313" key="3">
    <source>
        <dbReference type="Proteomes" id="UP000784128"/>
    </source>
</evidence>
<organism evidence="2 3">
    <name type="scientific">Pelotalea chapellei</name>
    <dbReference type="NCBI Taxonomy" id="44671"/>
    <lineage>
        <taxon>Bacteria</taxon>
        <taxon>Pseudomonadati</taxon>
        <taxon>Thermodesulfobacteriota</taxon>
        <taxon>Desulfuromonadia</taxon>
        <taxon>Geobacterales</taxon>
        <taxon>Geobacteraceae</taxon>
        <taxon>Pelotalea</taxon>
    </lineage>
</organism>
<evidence type="ECO:0000259" key="1">
    <source>
        <dbReference type="Pfam" id="PF13566"/>
    </source>
</evidence>
<dbReference type="Proteomes" id="UP000784128">
    <property type="component" value="Unassembled WGS sequence"/>
</dbReference>
<name>A0ABS5U3H0_9BACT</name>
<dbReference type="InterPro" id="IPR025404">
    <property type="entry name" value="DUF4130"/>
</dbReference>
<proteinExistence type="predicted"/>
<dbReference type="Pfam" id="PF13566">
    <property type="entry name" value="DUF4130"/>
    <property type="match status" value="1"/>
</dbReference>
<evidence type="ECO:0000313" key="2">
    <source>
        <dbReference type="EMBL" id="MBT1070221.1"/>
    </source>
</evidence>
<reference evidence="2 3" key="1">
    <citation type="submission" date="2021-05" db="EMBL/GenBank/DDBJ databases">
        <title>The draft genome of Geobacter chapellei DSM 13688.</title>
        <authorList>
            <person name="Xu Z."/>
            <person name="Masuda Y."/>
            <person name="Itoh H."/>
            <person name="Senoo K."/>
        </authorList>
    </citation>
    <scope>NUCLEOTIDE SEQUENCE [LARGE SCALE GENOMIC DNA]</scope>
    <source>
        <strain evidence="2 3">DSM 13688</strain>
    </source>
</reference>
<protein>
    <submittedName>
        <fullName evidence="2">TIGR03915 family putative DNA repair protein</fullName>
    </submittedName>
</protein>
<sequence>MKIYRYDGSFEGFICAVAACREEGDNQPEFVRDRDDHAVGLFAADVREVLSVRETALAFRKLFIAVASRDAFAVARYAFHSQKSGIEELLWRYLKLGLEVGPKLARMLAQEPVHAVNRIARQVSHEAHKFKGFVRFSEVAEGFLYARIEPQADILPLIAHHFTERVGDRPWMIHDIGRSQAAVFDLKSWWLVRDIELVAEPDISTAEQQFADLWQRYFQRLAITERHNPKLQQKHVPLRYRKHLTEFNWVR</sequence>
<comment type="caution">
    <text evidence="2">The sequence shown here is derived from an EMBL/GenBank/DDBJ whole genome shotgun (WGS) entry which is preliminary data.</text>
</comment>
<dbReference type="InterPro" id="IPR023875">
    <property type="entry name" value="DNA_repair_put"/>
</dbReference>
<dbReference type="NCBIfam" id="TIGR03915">
    <property type="entry name" value="SAM_7_link_chp"/>
    <property type="match status" value="1"/>
</dbReference>
<accession>A0ABS5U3H0</accession>
<keyword evidence="3" id="KW-1185">Reference proteome</keyword>
<gene>
    <name evidence="2" type="ORF">KJB30_00305</name>
</gene>
<dbReference type="EMBL" id="JAHDYS010000001">
    <property type="protein sequence ID" value="MBT1070221.1"/>
    <property type="molecule type" value="Genomic_DNA"/>
</dbReference>
<dbReference type="RefSeq" id="WP_214295935.1">
    <property type="nucleotide sequence ID" value="NZ_JAHDYS010000001.1"/>
</dbReference>